<evidence type="ECO:0000313" key="2">
    <source>
        <dbReference type="EMBL" id="GEM00036.1"/>
    </source>
</evidence>
<feature type="transmembrane region" description="Helical" evidence="1">
    <location>
        <begin position="136"/>
        <end position="155"/>
    </location>
</feature>
<protein>
    <recommendedName>
        <fullName evidence="4">Ceramidase</fullName>
    </recommendedName>
</protein>
<sequence>MIDTVLWLLSSVPTDQQCERVTDGPWAEPVAAWTSLAFVVGALVIVLQARKTGSVGRVLPFAALVAGVGIGSLLEHGPDPGWSDVAHDLPLLATLTFLGADAVADLGGRSRAWWWWAAPAIALVPLVVLAPRPGDFAQGVVAAVAVLLTVVRARAFPELRRRTAWALGLLAVGAAAGTMSREGWPWCDPTSLWQGHGVWHVLAAVALVVLAPTVGHAARAAMSPTERDAPVSG</sequence>
<reference evidence="2 3" key="1">
    <citation type="submission" date="2019-07" db="EMBL/GenBank/DDBJ databases">
        <title>Whole genome shotgun sequence of Cellulomonas terrae NBRC 100819.</title>
        <authorList>
            <person name="Hosoyama A."/>
            <person name="Uohara A."/>
            <person name="Ohji S."/>
            <person name="Ichikawa N."/>
        </authorList>
    </citation>
    <scope>NUCLEOTIDE SEQUENCE [LARGE SCALE GENOMIC DNA]</scope>
    <source>
        <strain evidence="2 3">NBRC 100819</strain>
    </source>
</reference>
<feature type="transmembrane region" description="Helical" evidence="1">
    <location>
        <begin position="89"/>
        <end position="106"/>
    </location>
</feature>
<accession>A0A511JQA6</accession>
<evidence type="ECO:0008006" key="4">
    <source>
        <dbReference type="Google" id="ProtNLM"/>
    </source>
</evidence>
<keyword evidence="1" id="KW-0472">Membrane</keyword>
<dbReference type="OrthoDB" id="4825424at2"/>
<feature type="transmembrane region" description="Helical" evidence="1">
    <location>
        <begin position="30"/>
        <end position="47"/>
    </location>
</feature>
<keyword evidence="1" id="KW-1133">Transmembrane helix</keyword>
<evidence type="ECO:0000313" key="3">
    <source>
        <dbReference type="Proteomes" id="UP000321049"/>
    </source>
</evidence>
<feature type="transmembrane region" description="Helical" evidence="1">
    <location>
        <begin position="199"/>
        <end position="218"/>
    </location>
</feature>
<dbReference type="AlphaFoldDB" id="A0A511JQA6"/>
<proteinExistence type="predicted"/>
<gene>
    <name evidence="2" type="ORF">CTE05_35820</name>
</gene>
<keyword evidence="1" id="KW-0812">Transmembrane</keyword>
<feature type="transmembrane region" description="Helical" evidence="1">
    <location>
        <begin position="113"/>
        <end position="130"/>
    </location>
</feature>
<organism evidence="2 3">
    <name type="scientific">Cellulomonas terrae</name>
    <dbReference type="NCBI Taxonomy" id="311234"/>
    <lineage>
        <taxon>Bacteria</taxon>
        <taxon>Bacillati</taxon>
        <taxon>Actinomycetota</taxon>
        <taxon>Actinomycetes</taxon>
        <taxon>Micrococcales</taxon>
        <taxon>Cellulomonadaceae</taxon>
        <taxon>Cellulomonas</taxon>
    </lineage>
</organism>
<evidence type="ECO:0000256" key="1">
    <source>
        <dbReference type="SAM" id="Phobius"/>
    </source>
</evidence>
<dbReference type="Proteomes" id="UP000321049">
    <property type="component" value="Unassembled WGS sequence"/>
</dbReference>
<feature type="transmembrane region" description="Helical" evidence="1">
    <location>
        <begin position="59"/>
        <end position="77"/>
    </location>
</feature>
<feature type="transmembrane region" description="Helical" evidence="1">
    <location>
        <begin position="162"/>
        <end position="179"/>
    </location>
</feature>
<keyword evidence="3" id="KW-1185">Reference proteome</keyword>
<dbReference type="RefSeq" id="WP_146847640.1">
    <property type="nucleotide sequence ID" value="NZ_BJWH01000025.1"/>
</dbReference>
<dbReference type="EMBL" id="BJWH01000025">
    <property type="protein sequence ID" value="GEM00036.1"/>
    <property type="molecule type" value="Genomic_DNA"/>
</dbReference>
<name>A0A511JQA6_9CELL</name>
<comment type="caution">
    <text evidence="2">The sequence shown here is derived from an EMBL/GenBank/DDBJ whole genome shotgun (WGS) entry which is preliminary data.</text>
</comment>